<reference evidence="1 2" key="1">
    <citation type="submission" date="2017-03" db="EMBL/GenBank/DDBJ databases">
        <authorList>
            <person name="Afonso C.L."/>
            <person name="Miller P.J."/>
            <person name="Scott M.A."/>
            <person name="Spackman E."/>
            <person name="Goraichik I."/>
            <person name="Dimitrov K.M."/>
            <person name="Suarez D.L."/>
            <person name="Swayne D.E."/>
        </authorList>
    </citation>
    <scope>NUCLEOTIDE SEQUENCE [LARGE SCALE GENOMIC DNA]</scope>
    <source>
        <strain evidence="1">PRJEB14757</strain>
    </source>
</reference>
<name>A0A1W1H5H2_9BACT</name>
<organism evidence="1 2">
    <name type="scientific">Desulfamplus magnetovallimortis</name>
    <dbReference type="NCBI Taxonomy" id="1246637"/>
    <lineage>
        <taxon>Bacteria</taxon>
        <taxon>Pseudomonadati</taxon>
        <taxon>Thermodesulfobacteriota</taxon>
        <taxon>Desulfobacteria</taxon>
        <taxon>Desulfobacterales</taxon>
        <taxon>Desulfobacteraceae</taxon>
        <taxon>Desulfamplus</taxon>
    </lineage>
</organism>
<dbReference type="STRING" id="1246637.MTBBW1_110015"/>
<dbReference type="AlphaFoldDB" id="A0A1W1H5H2"/>
<dbReference type="InterPro" id="IPR014729">
    <property type="entry name" value="Rossmann-like_a/b/a_fold"/>
</dbReference>
<evidence type="ECO:0000313" key="1">
    <source>
        <dbReference type="EMBL" id="SLM27730.1"/>
    </source>
</evidence>
<dbReference type="SUPFAM" id="SSF52402">
    <property type="entry name" value="Adenine nucleotide alpha hydrolases-like"/>
    <property type="match status" value="1"/>
</dbReference>
<dbReference type="Gene3D" id="3.40.50.620">
    <property type="entry name" value="HUPs"/>
    <property type="match status" value="1"/>
</dbReference>
<accession>A0A1W1H5H2</accession>
<dbReference type="OrthoDB" id="9773948at2"/>
<dbReference type="Pfam" id="PF03054">
    <property type="entry name" value="tRNA_Me_trans"/>
    <property type="match status" value="1"/>
</dbReference>
<protein>
    <submittedName>
        <fullName evidence="1">Uncharacterized protein</fullName>
    </submittedName>
</protein>
<dbReference type="RefSeq" id="WP_139786640.1">
    <property type="nucleotide sequence ID" value="NZ_LT828540.1"/>
</dbReference>
<gene>
    <name evidence="1" type="ORF">MTBBW1_110015</name>
</gene>
<evidence type="ECO:0000313" key="2">
    <source>
        <dbReference type="Proteomes" id="UP000191931"/>
    </source>
</evidence>
<keyword evidence="2" id="KW-1185">Reference proteome</keyword>
<dbReference type="EMBL" id="FWEV01000013">
    <property type="protein sequence ID" value="SLM27730.1"/>
    <property type="molecule type" value="Genomic_DNA"/>
</dbReference>
<proteinExistence type="predicted"/>
<dbReference type="Proteomes" id="UP000191931">
    <property type="component" value="Unassembled WGS sequence"/>
</dbReference>
<sequence length="78" mass="8650">MKNNSTTNSSWSIQDTPNYEHQMCFHSKEMTAAVTMPQNSSKRVAVAVSGGVDSMVAAWLLKKNILIFLESTLQQGMK</sequence>